<dbReference type="GO" id="GO:0016209">
    <property type="term" value="F:antioxidant activity"/>
    <property type="evidence" value="ECO:0007669"/>
    <property type="project" value="InterPro"/>
</dbReference>
<dbReference type="STRING" id="1195763.ABT56_07535"/>
<dbReference type="OrthoDB" id="9796554at2"/>
<organism evidence="2 3">
    <name type="scientific">Photobacterium aquae</name>
    <dbReference type="NCBI Taxonomy" id="1195763"/>
    <lineage>
        <taxon>Bacteria</taxon>
        <taxon>Pseudomonadati</taxon>
        <taxon>Pseudomonadota</taxon>
        <taxon>Gammaproteobacteria</taxon>
        <taxon>Vibrionales</taxon>
        <taxon>Vibrionaceae</taxon>
        <taxon>Photobacterium</taxon>
    </lineage>
</organism>
<dbReference type="Proteomes" id="UP000036097">
    <property type="component" value="Unassembled WGS sequence"/>
</dbReference>
<protein>
    <recommendedName>
        <fullName evidence="1">Thioredoxin domain-containing protein</fullName>
    </recommendedName>
</protein>
<dbReference type="InterPro" id="IPR036249">
    <property type="entry name" value="Thioredoxin-like_sf"/>
</dbReference>
<evidence type="ECO:0000313" key="2">
    <source>
        <dbReference type="EMBL" id="KLV06990.1"/>
    </source>
</evidence>
<feature type="domain" description="Thioredoxin" evidence="1">
    <location>
        <begin position="38"/>
        <end position="173"/>
    </location>
</feature>
<dbReference type="CDD" id="cd03011">
    <property type="entry name" value="TlpA_like_ScsD_MtbDsbE"/>
    <property type="match status" value="1"/>
</dbReference>
<dbReference type="GO" id="GO:0016491">
    <property type="term" value="F:oxidoreductase activity"/>
    <property type="evidence" value="ECO:0007669"/>
    <property type="project" value="InterPro"/>
</dbReference>
<evidence type="ECO:0000259" key="1">
    <source>
        <dbReference type="PROSITE" id="PS51352"/>
    </source>
</evidence>
<dbReference type="InterPro" id="IPR050553">
    <property type="entry name" value="Thioredoxin_ResA/DsbE_sf"/>
</dbReference>
<proteinExistence type="predicted"/>
<dbReference type="InterPro" id="IPR013766">
    <property type="entry name" value="Thioredoxin_domain"/>
</dbReference>
<dbReference type="AlphaFoldDB" id="A0A0J1H5I5"/>
<dbReference type="PANTHER" id="PTHR42852">
    <property type="entry name" value="THIOL:DISULFIDE INTERCHANGE PROTEIN DSBE"/>
    <property type="match status" value="1"/>
</dbReference>
<dbReference type="InterPro" id="IPR000866">
    <property type="entry name" value="AhpC/TSA"/>
</dbReference>
<dbReference type="Pfam" id="PF00578">
    <property type="entry name" value="AhpC-TSA"/>
    <property type="match status" value="1"/>
</dbReference>
<dbReference type="RefSeq" id="WP_047878260.1">
    <property type="nucleotide sequence ID" value="NZ_LDOT01000007.1"/>
</dbReference>
<dbReference type="EMBL" id="LDOT01000007">
    <property type="protein sequence ID" value="KLV06990.1"/>
    <property type="molecule type" value="Genomic_DNA"/>
</dbReference>
<dbReference type="PATRIC" id="fig|1195763.3.peg.1613"/>
<reference evidence="2 3" key="1">
    <citation type="submission" date="2015-05" db="EMBL/GenBank/DDBJ databases">
        <title>Photobacterium galathea sp. nov.</title>
        <authorList>
            <person name="Machado H."/>
            <person name="Gram L."/>
        </authorList>
    </citation>
    <scope>NUCLEOTIDE SEQUENCE [LARGE SCALE GENOMIC DNA]</scope>
    <source>
        <strain evidence="2 3">CGMCC 1.12159</strain>
    </source>
</reference>
<dbReference type="PROSITE" id="PS51352">
    <property type="entry name" value="THIOREDOXIN_2"/>
    <property type="match status" value="1"/>
</dbReference>
<accession>A0A0J1H5I5</accession>
<dbReference type="PANTHER" id="PTHR42852:SF17">
    <property type="entry name" value="THIOREDOXIN-LIKE PROTEIN HI_1115"/>
    <property type="match status" value="1"/>
</dbReference>
<dbReference type="SUPFAM" id="SSF52833">
    <property type="entry name" value="Thioredoxin-like"/>
    <property type="match status" value="1"/>
</dbReference>
<name>A0A0J1H5I5_9GAMM</name>
<comment type="caution">
    <text evidence="2">The sequence shown here is derived from an EMBL/GenBank/DDBJ whole genome shotgun (WGS) entry which is preliminary data.</text>
</comment>
<sequence>MATKTRSARKIRNWLGEAIKILGFIMVLTTGLDYWRDKDIATGIPPQMEGKTTTGEFIDVTALSQQQPVVLYFWATWCPICKFVSPGVNWLSEDVTTVSVASTSGYDRTLNAYRHHHDFQFPVINDQAGHLTQQWGINVFPTVVILYQGEIKSLTTGFTTPMGIWLRTQLAYL</sequence>
<keyword evidence="3" id="KW-1185">Reference proteome</keyword>
<gene>
    <name evidence="2" type="ORF">ABT56_07535</name>
</gene>
<dbReference type="Gene3D" id="3.40.30.10">
    <property type="entry name" value="Glutaredoxin"/>
    <property type="match status" value="1"/>
</dbReference>
<evidence type="ECO:0000313" key="3">
    <source>
        <dbReference type="Proteomes" id="UP000036097"/>
    </source>
</evidence>